<reference evidence="1 2" key="1">
    <citation type="submission" date="2020-04" db="EMBL/GenBank/DDBJ databases">
        <title>MicrobeNet Type strains.</title>
        <authorList>
            <person name="Nicholson A.C."/>
        </authorList>
    </citation>
    <scope>NUCLEOTIDE SEQUENCE [LARGE SCALE GENOMIC DNA]</scope>
    <source>
        <strain evidence="1 2">ATCC BAA-330</strain>
    </source>
</reference>
<keyword evidence="2" id="KW-1185">Reference proteome</keyword>
<organism evidence="1 2">
    <name type="scientific">Tsukamurella columbiensis</name>
    <dbReference type="NCBI Taxonomy" id="128509"/>
    <lineage>
        <taxon>Bacteria</taxon>
        <taxon>Bacillati</taxon>
        <taxon>Actinomycetota</taxon>
        <taxon>Actinomycetes</taxon>
        <taxon>Mycobacteriales</taxon>
        <taxon>Tsukamurellaceae</taxon>
        <taxon>Tsukamurella</taxon>
    </lineage>
</organism>
<sequence>MSGIAVVFGRECHALQRLVDSLGSGSAGRGTAGVDRGGVEQAVDRPVEVVRAQVPGDMAGLVDGSVDEGLERLVLDPEIVIVDEVRVDRAGRLGGLRGAVVVAEVRRIGGSRISGRCWAANPCVVVVFLIRFRAGGGGVRG</sequence>
<evidence type="ECO:0000313" key="1">
    <source>
        <dbReference type="EMBL" id="NMD58307.1"/>
    </source>
</evidence>
<dbReference type="RefSeq" id="WP_191834304.1">
    <property type="nucleotide sequence ID" value="NZ_JABARZ010000032.1"/>
</dbReference>
<comment type="caution">
    <text evidence="1">The sequence shown here is derived from an EMBL/GenBank/DDBJ whole genome shotgun (WGS) entry which is preliminary data.</text>
</comment>
<protein>
    <submittedName>
        <fullName evidence="1">Uncharacterized protein</fullName>
    </submittedName>
</protein>
<accession>A0ABX1LJ69</accession>
<dbReference type="EMBL" id="JABARZ010000032">
    <property type="protein sequence ID" value="NMD58307.1"/>
    <property type="molecule type" value="Genomic_DNA"/>
</dbReference>
<name>A0ABX1LJ69_9ACTN</name>
<dbReference type="Proteomes" id="UP000556611">
    <property type="component" value="Unassembled WGS sequence"/>
</dbReference>
<proteinExistence type="predicted"/>
<gene>
    <name evidence="1" type="ORF">HHU10_22065</name>
</gene>
<evidence type="ECO:0000313" key="2">
    <source>
        <dbReference type="Proteomes" id="UP000556611"/>
    </source>
</evidence>